<keyword evidence="1" id="KW-1133">Transmembrane helix</keyword>
<dbReference type="Proteomes" id="UP001597286">
    <property type="component" value="Unassembled WGS sequence"/>
</dbReference>
<proteinExistence type="predicted"/>
<evidence type="ECO:0000256" key="1">
    <source>
        <dbReference type="SAM" id="Phobius"/>
    </source>
</evidence>
<sequence>MLALMFATTRTRRIGGERRSDTLGEELIVRMPGLAMGFAPWALFLAMPRLPGDGAFAYAGTIATVVAVALTLWARSRSCATVLEAAAIPTFTVLTLAAVVGTTSMQDWFRVYAPAVTLWALTAVMVASLVTVPFTERHARRSLPESYWRSPHLHTINRRLSLVWSGCTAVAAAGVTAATAVTRGPADESGQYLTLSLAWLLPVVSVLIACRYTEHATNRAGRSST</sequence>
<keyword evidence="3" id="KW-1185">Reference proteome</keyword>
<dbReference type="RefSeq" id="WP_378485141.1">
    <property type="nucleotide sequence ID" value="NZ_JBHUFB010000009.1"/>
</dbReference>
<feature type="transmembrane region" description="Helical" evidence="1">
    <location>
        <begin position="56"/>
        <end position="74"/>
    </location>
</feature>
<evidence type="ECO:0000313" key="2">
    <source>
        <dbReference type="EMBL" id="MFD1812643.1"/>
    </source>
</evidence>
<dbReference type="EMBL" id="JBHUFB010000009">
    <property type="protein sequence ID" value="MFD1812643.1"/>
    <property type="molecule type" value="Genomic_DNA"/>
</dbReference>
<organism evidence="2 3">
    <name type="scientific">Rhodococcus gannanensis</name>
    <dbReference type="NCBI Taxonomy" id="1960308"/>
    <lineage>
        <taxon>Bacteria</taxon>
        <taxon>Bacillati</taxon>
        <taxon>Actinomycetota</taxon>
        <taxon>Actinomycetes</taxon>
        <taxon>Mycobacteriales</taxon>
        <taxon>Nocardiaceae</taxon>
        <taxon>Rhodococcus</taxon>
    </lineage>
</organism>
<keyword evidence="1" id="KW-0812">Transmembrane</keyword>
<feature type="transmembrane region" description="Helical" evidence="1">
    <location>
        <begin position="86"/>
        <end position="105"/>
    </location>
</feature>
<accession>A0ABW4P3E7</accession>
<feature type="transmembrane region" description="Helical" evidence="1">
    <location>
        <begin position="192"/>
        <end position="212"/>
    </location>
</feature>
<comment type="caution">
    <text evidence="2">The sequence shown here is derived from an EMBL/GenBank/DDBJ whole genome shotgun (WGS) entry which is preliminary data.</text>
</comment>
<keyword evidence="1" id="KW-0472">Membrane</keyword>
<name>A0ABW4P3E7_9NOCA</name>
<feature type="transmembrane region" description="Helical" evidence="1">
    <location>
        <begin position="27"/>
        <end position="44"/>
    </location>
</feature>
<gene>
    <name evidence="2" type="ORF">ACFSJG_10490</name>
</gene>
<feature type="transmembrane region" description="Helical" evidence="1">
    <location>
        <begin position="111"/>
        <end position="132"/>
    </location>
</feature>
<protein>
    <submittedName>
        <fullName evidence="2">Uncharacterized protein</fullName>
    </submittedName>
</protein>
<feature type="transmembrane region" description="Helical" evidence="1">
    <location>
        <begin position="160"/>
        <end position="180"/>
    </location>
</feature>
<reference evidence="3" key="1">
    <citation type="journal article" date="2019" name="Int. J. Syst. Evol. Microbiol.">
        <title>The Global Catalogue of Microorganisms (GCM) 10K type strain sequencing project: providing services to taxonomists for standard genome sequencing and annotation.</title>
        <authorList>
            <consortium name="The Broad Institute Genomics Platform"/>
            <consortium name="The Broad Institute Genome Sequencing Center for Infectious Disease"/>
            <person name="Wu L."/>
            <person name="Ma J."/>
        </authorList>
    </citation>
    <scope>NUCLEOTIDE SEQUENCE [LARGE SCALE GENOMIC DNA]</scope>
    <source>
        <strain evidence="3">DT72</strain>
    </source>
</reference>
<evidence type="ECO:0000313" key="3">
    <source>
        <dbReference type="Proteomes" id="UP001597286"/>
    </source>
</evidence>